<evidence type="ECO:0000259" key="1">
    <source>
        <dbReference type="PROSITE" id="PS51746"/>
    </source>
</evidence>
<evidence type="ECO:0000313" key="2">
    <source>
        <dbReference type="EMBL" id="PZN74730.1"/>
    </source>
</evidence>
<dbReference type="AlphaFoldDB" id="A0A2W4SGY2"/>
<evidence type="ECO:0000313" key="3">
    <source>
        <dbReference type="Proteomes" id="UP000249396"/>
    </source>
</evidence>
<dbReference type="EMBL" id="QJPH01000414">
    <property type="protein sequence ID" value="PZN74730.1"/>
    <property type="molecule type" value="Genomic_DNA"/>
</dbReference>
<gene>
    <name evidence="2" type="ORF">DM484_20530</name>
</gene>
<proteinExistence type="predicted"/>
<dbReference type="SUPFAM" id="SSF81606">
    <property type="entry name" value="PP2C-like"/>
    <property type="match status" value="1"/>
</dbReference>
<dbReference type="SMART" id="SM00331">
    <property type="entry name" value="PP2C_SIG"/>
    <property type="match status" value="1"/>
</dbReference>
<accession>A0A2W4SGY2</accession>
<dbReference type="Gene3D" id="3.60.40.10">
    <property type="entry name" value="PPM-type phosphatase domain"/>
    <property type="match status" value="1"/>
</dbReference>
<dbReference type="PROSITE" id="PS51746">
    <property type="entry name" value="PPM_2"/>
    <property type="match status" value="1"/>
</dbReference>
<dbReference type="SMART" id="SM00332">
    <property type="entry name" value="PP2Cc"/>
    <property type="match status" value="1"/>
</dbReference>
<comment type="caution">
    <text evidence="2">The sequence shown here is derived from an EMBL/GenBank/DDBJ whole genome shotgun (WGS) entry which is preliminary data.</text>
</comment>
<protein>
    <submittedName>
        <fullName evidence="2">Serine/threonine-protein phosphatase</fullName>
    </submittedName>
</protein>
<dbReference type="InterPro" id="IPR036457">
    <property type="entry name" value="PPM-type-like_dom_sf"/>
</dbReference>
<feature type="domain" description="PPM-type phosphatase" evidence="1">
    <location>
        <begin position="4"/>
        <end position="239"/>
    </location>
</feature>
<dbReference type="InterPro" id="IPR001932">
    <property type="entry name" value="PPM-type_phosphatase-like_dom"/>
</dbReference>
<organism evidence="2 3">
    <name type="scientific">Candidatus Methylumidiphilus alinenensis</name>
    <dbReference type="NCBI Taxonomy" id="2202197"/>
    <lineage>
        <taxon>Bacteria</taxon>
        <taxon>Pseudomonadati</taxon>
        <taxon>Pseudomonadota</taxon>
        <taxon>Gammaproteobacteria</taxon>
        <taxon>Methylococcales</taxon>
        <taxon>Candidatus Methylumidiphilus</taxon>
    </lineage>
</organism>
<sequence length="239" mass="26523">MKMISAFLSKPGGREINQDAIGFLPAKASLGCWVVADGRSELAAKQAVQEILDNFEANPAISQPVLVRVMEWVQKHILVLQATQKSNVPLSSAVAIICAGGLSALWAHVGNVRIYVFRNGEIISQTKDHSVSQALVDAGKLSPAEIRTHEERRLLLRSLGTPGGMRPSILENRFKLMPDDLFLICTDGFWEYVTELEMQADWCKSVDLQEWLQRMEMRILLAAPPDHDNYSAIALMAEP</sequence>
<dbReference type="Proteomes" id="UP000249396">
    <property type="component" value="Unassembled WGS sequence"/>
</dbReference>
<reference evidence="2 3" key="1">
    <citation type="journal article" date="2018" name="Aquat. Microb. Ecol.">
        <title>Gammaproteobacterial methanotrophs dominate.</title>
        <authorList>
            <person name="Rissanen A.J."/>
            <person name="Saarenheimo J."/>
            <person name="Tiirola M."/>
            <person name="Peura S."/>
            <person name="Aalto S.L."/>
            <person name="Karvinen A."/>
            <person name="Nykanen H."/>
        </authorList>
    </citation>
    <scope>NUCLEOTIDE SEQUENCE [LARGE SCALE GENOMIC DNA]</scope>
    <source>
        <strain evidence="2">AMbin10</strain>
    </source>
</reference>
<name>A0A2W4SGY2_9GAMM</name>